<keyword evidence="2" id="KW-0121">Carboxypeptidase</keyword>
<dbReference type="Pfam" id="PF00246">
    <property type="entry name" value="Peptidase_M14"/>
    <property type="match status" value="1"/>
</dbReference>
<dbReference type="InterPro" id="IPR000834">
    <property type="entry name" value="Peptidase_M14"/>
</dbReference>
<dbReference type="RefSeq" id="WP_281879581.1">
    <property type="nucleotide sequence ID" value="NZ_AP026978.1"/>
</dbReference>
<evidence type="ECO:0000259" key="1">
    <source>
        <dbReference type="SMART" id="SM00631"/>
    </source>
</evidence>
<dbReference type="Proteomes" id="UP001317870">
    <property type="component" value="Chromosome"/>
</dbReference>
<dbReference type="Gene3D" id="3.40.630.10">
    <property type="entry name" value="Zn peptidases"/>
    <property type="match status" value="1"/>
</dbReference>
<keyword evidence="2" id="KW-0645">Protease</keyword>
<feature type="domain" description="Peptidase M14" evidence="1">
    <location>
        <begin position="49"/>
        <end position="323"/>
    </location>
</feature>
<keyword evidence="2" id="KW-0378">Hydrolase</keyword>
<organism evidence="2 3">
    <name type="scientific">Nocardia sputorum</name>
    <dbReference type="NCBI Taxonomy" id="2984338"/>
    <lineage>
        <taxon>Bacteria</taxon>
        <taxon>Bacillati</taxon>
        <taxon>Actinomycetota</taxon>
        <taxon>Actinomycetes</taxon>
        <taxon>Mycobacteriales</taxon>
        <taxon>Nocardiaceae</taxon>
        <taxon>Nocardia</taxon>
    </lineage>
</organism>
<sequence>MTEMDRRTLLGLAAVACTTLTVGCGREDTPDATDEVARIVGPVEPLDAFPTVDELNAEIDRVAAAAPDRLRVIEIGRSRAGDPIRAVQVGTGERNILVFGSPHANEPIGMATIAHLVGRLSADETLSAGATWHFVLCIDPDGTRLNEGWFAGPRTRTDVARHFYRPTVTEQPEWAFPITWRGTPVGTPMPETRALMTLIDRTRPAFIASLHNADFGGGFFYTSGGDQSYWSALTDSLTAADVPIHTGAPDAPGGRAWAPGVFEVPTFDQMATALTEAGVDPVAALGGGGSRDYAAPYGTAVLVCELPLWVDPRIADETPSARPRGDVFAATATAYRELAATVRESLDRVADRLDGSTALERSVRATLADLPDMAAEKEAATEPDRPATLGEIFVEDYVWLGMFRLRMGGMMCRVLDDLATRRPDDAQVAAERERFGAIFDGWSGEIERHAPGQPVPLERLVEIQARAIVTAALRSQAGQPI</sequence>
<keyword evidence="3" id="KW-1185">Reference proteome</keyword>
<protein>
    <submittedName>
        <fullName evidence="2">Zinc carboxypeptidase</fullName>
    </submittedName>
</protein>
<dbReference type="GO" id="GO:0004180">
    <property type="term" value="F:carboxypeptidase activity"/>
    <property type="evidence" value="ECO:0007669"/>
    <property type="project" value="UniProtKB-KW"/>
</dbReference>
<dbReference type="PROSITE" id="PS51257">
    <property type="entry name" value="PROKAR_LIPOPROTEIN"/>
    <property type="match status" value="1"/>
</dbReference>
<reference evidence="2 3" key="1">
    <citation type="submission" date="2022-11" db="EMBL/GenBank/DDBJ databases">
        <title>Genome Sequencing of Nocardia sp. ON39_IFM12276 and assembly.</title>
        <authorList>
            <person name="Shimojima M."/>
            <person name="Toyokawa M."/>
            <person name="Uesaka K."/>
        </authorList>
    </citation>
    <scope>NUCLEOTIDE SEQUENCE [LARGE SCALE GENOMIC DNA]</scope>
    <source>
        <strain evidence="2 3">IFM 12276</strain>
    </source>
</reference>
<dbReference type="EMBL" id="AP026978">
    <property type="protein sequence ID" value="BDT99437.1"/>
    <property type="molecule type" value="Genomic_DNA"/>
</dbReference>
<gene>
    <name evidence="2" type="ORF">IFM12276_24660</name>
</gene>
<dbReference type="SUPFAM" id="SSF53187">
    <property type="entry name" value="Zn-dependent exopeptidases"/>
    <property type="match status" value="1"/>
</dbReference>
<accession>A0ABM8CWR9</accession>
<proteinExistence type="predicted"/>
<evidence type="ECO:0000313" key="3">
    <source>
        <dbReference type="Proteomes" id="UP001317870"/>
    </source>
</evidence>
<evidence type="ECO:0000313" key="2">
    <source>
        <dbReference type="EMBL" id="BDT99437.1"/>
    </source>
</evidence>
<name>A0ABM8CWR9_9NOCA</name>
<dbReference type="SMART" id="SM00631">
    <property type="entry name" value="Zn_pept"/>
    <property type="match status" value="1"/>
</dbReference>